<feature type="transmembrane region" description="Helical" evidence="2">
    <location>
        <begin position="73"/>
        <end position="94"/>
    </location>
</feature>
<feature type="compositionally biased region" description="Low complexity" evidence="1">
    <location>
        <begin position="185"/>
        <end position="195"/>
    </location>
</feature>
<dbReference type="EMBL" id="JBHRTP010000071">
    <property type="protein sequence ID" value="MFC3110231.1"/>
    <property type="molecule type" value="Genomic_DNA"/>
</dbReference>
<comment type="caution">
    <text evidence="3">The sequence shown here is derived from an EMBL/GenBank/DDBJ whole genome shotgun (WGS) entry which is preliminary data.</text>
</comment>
<dbReference type="Proteomes" id="UP001595530">
    <property type="component" value="Unassembled WGS sequence"/>
</dbReference>
<accession>A0ABV7F843</accession>
<evidence type="ECO:0000313" key="4">
    <source>
        <dbReference type="Proteomes" id="UP001595530"/>
    </source>
</evidence>
<keyword evidence="2" id="KW-0472">Membrane</keyword>
<feature type="compositionally biased region" description="Polar residues" evidence="1">
    <location>
        <begin position="269"/>
        <end position="286"/>
    </location>
</feature>
<evidence type="ECO:0000256" key="1">
    <source>
        <dbReference type="SAM" id="MobiDB-lite"/>
    </source>
</evidence>
<keyword evidence="2" id="KW-0812">Transmembrane</keyword>
<feature type="region of interest" description="Disordered" evidence="1">
    <location>
        <begin position="174"/>
        <end position="286"/>
    </location>
</feature>
<reference evidence="4" key="1">
    <citation type="journal article" date="2019" name="Int. J. Syst. Evol. Microbiol.">
        <title>The Global Catalogue of Microorganisms (GCM) 10K type strain sequencing project: providing services to taxonomists for standard genome sequencing and annotation.</title>
        <authorList>
            <consortium name="The Broad Institute Genomics Platform"/>
            <consortium name="The Broad Institute Genome Sequencing Center for Infectious Disease"/>
            <person name="Wu L."/>
            <person name="Ma J."/>
        </authorList>
    </citation>
    <scope>NUCLEOTIDE SEQUENCE [LARGE SCALE GENOMIC DNA]</scope>
    <source>
        <strain evidence="4">KCTC 42986</strain>
    </source>
</reference>
<sequence length="353" mass="37795">MEHTRTEVESHAIDAIIGSTMELDLGVRSWSNVATTISASALLYDDSWRRAYVMKTHFVAEAIKVRRIGKRGLATMIAGFAFMIICLGMSYSGVLNRFEGFAPTLAKQQGLATAAPIVTPRKSSDNIVEPKAAAPMPSPASMSIVNTVPVQSKQLSAGSAPTAVAVMAQQAKAPSPVPVREESKAPASAPSPAKPFIGKRPEDFLPPAPLPLWAGKSPLPNQEAQPEKEEKAMLAVDETKAQEIGEARQPRQIEPKTDAKSTAHESQKTKSTLVTDPTREMSVNQADSKAKLTLPAYTVLAVTADGVVITDPATRLPREIKVGKSLPNGEVVKKVSSKTSQVTTDRRILKVSE</sequence>
<feature type="compositionally biased region" description="Basic and acidic residues" evidence="1">
    <location>
        <begin position="225"/>
        <end position="268"/>
    </location>
</feature>
<protein>
    <submittedName>
        <fullName evidence="3">Uncharacterized protein</fullName>
    </submittedName>
</protein>
<evidence type="ECO:0000313" key="3">
    <source>
        <dbReference type="EMBL" id="MFC3110231.1"/>
    </source>
</evidence>
<name>A0ABV7F843_9BURK</name>
<keyword evidence="4" id="KW-1185">Reference proteome</keyword>
<proteinExistence type="predicted"/>
<organism evidence="3 4">
    <name type="scientific">Undibacterium arcticum</name>
    <dbReference type="NCBI Taxonomy" id="1762892"/>
    <lineage>
        <taxon>Bacteria</taxon>
        <taxon>Pseudomonadati</taxon>
        <taxon>Pseudomonadota</taxon>
        <taxon>Betaproteobacteria</taxon>
        <taxon>Burkholderiales</taxon>
        <taxon>Oxalobacteraceae</taxon>
        <taxon>Undibacterium</taxon>
    </lineage>
</organism>
<evidence type="ECO:0000256" key="2">
    <source>
        <dbReference type="SAM" id="Phobius"/>
    </source>
</evidence>
<keyword evidence="2" id="KW-1133">Transmembrane helix</keyword>
<gene>
    <name evidence="3" type="ORF">ACFOFO_20080</name>
</gene>
<dbReference type="RefSeq" id="WP_390328679.1">
    <property type="nucleotide sequence ID" value="NZ_JBHRTP010000071.1"/>
</dbReference>